<dbReference type="AlphaFoldDB" id="A0A9Q1Q7L8"/>
<dbReference type="EMBL" id="JAKOGI010000647">
    <property type="protein sequence ID" value="KAJ8431997.1"/>
    <property type="molecule type" value="Genomic_DNA"/>
</dbReference>
<evidence type="ECO:0000313" key="3">
    <source>
        <dbReference type="Proteomes" id="UP001153076"/>
    </source>
</evidence>
<evidence type="ECO:0000256" key="1">
    <source>
        <dbReference type="SAM" id="MobiDB-lite"/>
    </source>
</evidence>
<gene>
    <name evidence="2" type="ORF">Cgig2_005926</name>
</gene>
<proteinExistence type="predicted"/>
<feature type="region of interest" description="Disordered" evidence="1">
    <location>
        <begin position="210"/>
        <end position="245"/>
    </location>
</feature>
<reference evidence="2" key="1">
    <citation type="submission" date="2022-04" db="EMBL/GenBank/DDBJ databases">
        <title>Carnegiea gigantea Genome sequencing and assembly v2.</title>
        <authorList>
            <person name="Copetti D."/>
            <person name="Sanderson M.J."/>
            <person name="Burquez A."/>
            <person name="Wojciechowski M.F."/>
        </authorList>
    </citation>
    <scope>NUCLEOTIDE SEQUENCE</scope>
    <source>
        <strain evidence="2">SGP5-SGP5p</strain>
        <tissue evidence="2">Aerial part</tissue>
    </source>
</reference>
<keyword evidence="3" id="KW-1185">Reference proteome</keyword>
<comment type="caution">
    <text evidence="2">The sequence shown here is derived from an EMBL/GenBank/DDBJ whole genome shotgun (WGS) entry which is preliminary data.</text>
</comment>
<name>A0A9Q1Q7L8_9CARY</name>
<organism evidence="2 3">
    <name type="scientific">Carnegiea gigantea</name>
    <dbReference type="NCBI Taxonomy" id="171969"/>
    <lineage>
        <taxon>Eukaryota</taxon>
        <taxon>Viridiplantae</taxon>
        <taxon>Streptophyta</taxon>
        <taxon>Embryophyta</taxon>
        <taxon>Tracheophyta</taxon>
        <taxon>Spermatophyta</taxon>
        <taxon>Magnoliopsida</taxon>
        <taxon>eudicotyledons</taxon>
        <taxon>Gunneridae</taxon>
        <taxon>Pentapetalae</taxon>
        <taxon>Caryophyllales</taxon>
        <taxon>Cactineae</taxon>
        <taxon>Cactaceae</taxon>
        <taxon>Cactoideae</taxon>
        <taxon>Echinocereeae</taxon>
        <taxon>Carnegiea</taxon>
    </lineage>
</organism>
<accession>A0A9Q1Q7L8</accession>
<evidence type="ECO:0000313" key="2">
    <source>
        <dbReference type="EMBL" id="KAJ8431997.1"/>
    </source>
</evidence>
<feature type="compositionally biased region" description="Basic and acidic residues" evidence="1">
    <location>
        <begin position="226"/>
        <end position="242"/>
    </location>
</feature>
<dbReference type="Proteomes" id="UP001153076">
    <property type="component" value="Unassembled WGS sequence"/>
</dbReference>
<protein>
    <submittedName>
        <fullName evidence="2">Uncharacterized protein</fullName>
    </submittedName>
</protein>
<sequence length="434" mass="49529">MPRNSPEYRSSFWPKKTRDMSQIASLDWCQFVVDKLMTGVRHYKESTDTKGVHFDGPLFFLMYGKSEDLRKIRDEAREMFVLIYNDAAQKSQREAQGFNADVMKDVVVDLHSAHKANNDLCAPSLSPTVPLDELDDEADIPKDTLVFDANIIVKKEEHHEAMVLDHSMLSYSLGLGLSQSDSQSPVPQNTCVPDLSTAAVEEYNVIKDDNNGAPLRFPLRNTSQKKSKEGNKPASKKGEVRKQSIKIKKSTLQQQTTGLKLVEQNKGSPRAFDKKPKLTKEVLPEKHDEKHLGAVRTPEKLEDPNNLPLTCCSPYVIRLTKLNSELSQDKLTISEYIFDKAKIEPLLDGCGDKEATGVPMATLKPGEQLQMNVINIWSNILNDRERKRDLVTPSRFSMSWDQSFFFSREMMKRYQDFKVVMDKELERCPWIKIK</sequence>
<dbReference type="OrthoDB" id="1838056at2759"/>